<keyword evidence="9" id="KW-1185">Reference proteome</keyword>
<evidence type="ECO:0000256" key="5">
    <source>
        <dbReference type="ARBA" id="ARBA00023136"/>
    </source>
</evidence>
<gene>
    <name evidence="8" type="ORF">GCM10022255_036060</name>
</gene>
<dbReference type="EMBL" id="BAABAT010000008">
    <property type="protein sequence ID" value="GAA4249920.1"/>
    <property type="molecule type" value="Genomic_DNA"/>
</dbReference>
<dbReference type="Proteomes" id="UP001500620">
    <property type="component" value="Unassembled WGS sequence"/>
</dbReference>
<protein>
    <submittedName>
        <fullName evidence="8">MFS transporter</fullName>
    </submittedName>
</protein>
<dbReference type="InterPro" id="IPR011701">
    <property type="entry name" value="MFS"/>
</dbReference>
<reference evidence="9" key="1">
    <citation type="journal article" date="2019" name="Int. J. Syst. Evol. Microbiol.">
        <title>The Global Catalogue of Microorganisms (GCM) 10K type strain sequencing project: providing services to taxonomists for standard genome sequencing and annotation.</title>
        <authorList>
            <consortium name="The Broad Institute Genomics Platform"/>
            <consortium name="The Broad Institute Genome Sequencing Center for Infectious Disease"/>
            <person name="Wu L."/>
            <person name="Ma J."/>
        </authorList>
    </citation>
    <scope>NUCLEOTIDE SEQUENCE [LARGE SCALE GENOMIC DNA]</scope>
    <source>
        <strain evidence="9">JCM 17441</strain>
    </source>
</reference>
<evidence type="ECO:0000256" key="4">
    <source>
        <dbReference type="ARBA" id="ARBA00022989"/>
    </source>
</evidence>
<dbReference type="SUPFAM" id="SSF103473">
    <property type="entry name" value="MFS general substrate transporter"/>
    <property type="match status" value="1"/>
</dbReference>
<evidence type="ECO:0000256" key="1">
    <source>
        <dbReference type="ARBA" id="ARBA00004651"/>
    </source>
</evidence>
<proteinExistence type="predicted"/>
<feature type="transmembrane region" description="Helical" evidence="6">
    <location>
        <begin position="294"/>
        <end position="320"/>
    </location>
</feature>
<keyword evidence="3 6" id="KW-0812">Transmembrane</keyword>
<dbReference type="Pfam" id="PF07690">
    <property type="entry name" value="MFS_1"/>
    <property type="match status" value="1"/>
</dbReference>
<feature type="transmembrane region" description="Helical" evidence="6">
    <location>
        <begin position="332"/>
        <end position="354"/>
    </location>
</feature>
<dbReference type="PANTHER" id="PTHR23513">
    <property type="entry name" value="INTEGRAL MEMBRANE EFFLUX PROTEIN-RELATED"/>
    <property type="match status" value="1"/>
</dbReference>
<evidence type="ECO:0000256" key="3">
    <source>
        <dbReference type="ARBA" id="ARBA00022692"/>
    </source>
</evidence>
<evidence type="ECO:0000256" key="6">
    <source>
        <dbReference type="SAM" id="Phobius"/>
    </source>
</evidence>
<feature type="transmembrane region" description="Helical" evidence="6">
    <location>
        <begin position="40"/>
        <end position="59"/>
    </location>
</feature>
<feature type="domain" description="Major facilitator superfamily (MFS) profile" evidence="7">
    <location>
        <begin position="1"/>
        <end position="182"/>
    </location>
</feature>
<dbReference type="InterPro" id="IPR020846">
    <property type="entry name" value="MFS_dom"/>
</dbReference>
<comment type="subcellular location">
    <subcellularLocation>
        <location evidence="1">Cell membrane</location>
        <topology evidence="1">Multi-pass membrane protein</topology>
    </subcellularLocation>
</comment>
<feature type="transmembrane region" description="Helical" evidence="6">
    <location>
        <begin position="243"/>
        <end position="263"/>
    </location>
</feature>
<dbReference type="Gene3D" id="1.20.1250.20">
    <property type="entry name" value="MFS general substrate transporter like domains"/>
    <property type="match status" value="1"/>
</dbReference>
<name>A0ABP8D8J0_9ACTN</name>
<organism evidence="8 9">
    <name type="scientific">Dactylosporangium darangshiense</name>
    <dbReference type="NCBI Taxonomy" id="579108"/>
    <lineage>
        <taxon>Bacteria</taxon>
        <taxon>Bacillati</taxon>
        <taxon>Actinomycetota</taxon>
        <taxon>Actinomycetes</taxon>
        <taxon>Micromonosporales</taxon>
        <taxon>Micromonosporaceae</taxon>
        <taxon>Dactylosporangium</taxon>
    </lineage>
</organism>
<dbReference type="PROSITE" id="PS50850">
    <property type="entry name" value="MFS"/>
    <property type="match status" value="1"/>
</dbReference>
<evidence type="ECO:0000313" key="8">
    <source>
        <dbReference type="EMBL" id="GAA4249920.1"/>
    </source>
</evidence>
<keyword evidence="4 6" id="KW-1133">Transmembrane helix</keyword>
<dbReference type="InterPro" id="IPR036259">
    <property type="entry name" value="MFS_trans_sf"/>
</dbReference>
<evidence type="ECO:0000313" key="9">
    <source>
        <dbReference type="Proteomes" id="UP001500620"/>
    </source>
</evidence>
<feature type="transmembrane region" description="Helical" evidence="6">
    <location>
        <begin position="150"/>
        <end position="177"/>
    </location>
</feature>
<feature type="transmembrane region" description="Helical" evidence="6">
    <location>
        <begin position="211"/>
        <end position="231"/>
    </location>
</feature>
<feature type="transmembrane region" description="Helical" evidence="6">
    <location>
        <begin position="7"/>
        <end position="28"/>
    </location>
</feature>
<keyword evidence="2" id="KW-1003">Cell membrane</keyword>
<dbReference type="CDD" id="cd06173">
    <property type="entry name" value="MFS_MefA_like"/>
    <property type="match status" value="1"/>
</dbReference>
<dbReference type="PANTHER" id="PTHR23513:SF6">
    <property type="entry name" value="MAJOR FACILITATOR SUPERFAMILY ASSOCIATED DOMAIN-CONTAINING PROTEIN"/>
    <property type="match status" value="1"/>
</dbReference>
<accession>A0ABP8D8J0</accession>
<feature type="transmembrane region" description="Helical" evidence="6">
    <location>
        <begin position="71"/>
        <end position="95"/>
    </location>
</feature>
<comment type="caution">
    <text evidence="8">The sequence shown here is derived from an EMBL/GenBank/DDBJ whole genome shotgun (WGS) entry which is preliminary data.</text>
</comment>
<evidence type="ECO:0000259" key="7">
    <source>
        <dbReference type="PROSITE" id="PS50850"/>
    </source>
</evidence>
<keyword evidence="5 6" id="KW-0472">Membrane</keyword>
<sequence>MLRERNARLYLTGVLVSGFGDSAMSLAAGVWVKTLTGSDALAGVVGAGMWLALLLGPVLGGVADRVERRRLLVTVHLALAVVLAALASGRVWVIFAGLTLVGAGSVLAGAAEAAILPSVLPGELRGDFNGLVRTVAEGMKLFGPAAGAGLFALLGGPAVALLDAATFAAAAIAFALLRPRPAAPPEPSPRPSARPRESGFGVIRRDRTLRALVLAGGAALVASSLSSSATFAVLDEGLHRPPAFAGVLTPAQGLGSIACGLLAGSLMRRLGERGFAALGLALFAIGAACRAAPWTWLVLAGCVFIGLGLPAPLIAAVTALQRLAPGHLLGRASATADTLMFAPAGPALLLGGLAVSALDYRVQIAAAAALAGCAALALARRPAPALSPALRSSAAPR</sequence>
<evidence type="ECO:0000256" key="2">
    <source>
        <dbReference type="ARBA" id="ARBA00022475"/>
    </source>
</evidence>